<protein>
    <recommendedName>
        <fullName evidence="2">Glycine-rich domain-containing protein</fullName>
    </recommendedName>
</protein>
<reference evidence="3 4" key="1">
    <citation type="journal article" date="2021" name="Microorganisms">
        <title>Acidisoma silvae sp. nov. and Acidisomacellulosilytica sp. nov., Two Acidophilic Bacteria Isolated from Decaying Wood, Hydrolyzing Cellulose and Producing Poly-3-hydroxybutyrate.</title>
        <authorList>
            <person name="Mieszkin S."/>
            <person name="Pouder E."/>
            <person name="Uroz S."/>
            <person name="Simon-Colin C."/>
            <person name="Alain K."/>
        </authorList>
    </citation>
    <scope>NUCLEOTIDE SEQUENCE [LARGE SCALE GENOMIC DNA]</scope>
    <source>
        <strain evidence="3 4">HW T5.17</strain>
    </source>
</reference>
<name>A0A963Z1T8_9PROT</name>
<proteinExistence type="predicted"/>
<dbReference type="EMBL" id="JAESVA010000003">
    <property type="protein sequence ID" value="MCB8880422.1"/>
    <property type="molecule type" value="Genomic_DNA"/>
</dbReference>
<feature type="domain" description="Glycine-rich" evidence="2">
    <location>
        <begin position="231"/>
        <end position="413"/>
    </location>
</feature>
<evidence type="ECO:0000313" key="3">
    <source>
        <dbReference type="EMBL" id="MCB8880422.1"/>
    </source>
</evidence>
<dbReference type="Proteomes" id="UP000721844">
    <property type="component" value="Unassembled WGS sequence"/>
</dbReference>
<organism evidence="3 4">
    <name type="scientific">Acidisoma cellulosilyticum</name>
    <dbReference type="NCBI Taxonomy" id="2802395"/>
    <lineage>
        <taxon>Bacteria</taxon>
        <taxon>Pseudomonadati</taxon>
        <taxon>Pseudomonadota</taxon>
        <taxon>Alphaproteobacteria</taxon>
        <taxon>Acetobacterales</taxon>
        <taxon>Acidocellaceae</taxon>
        <taxon>Acidisoma</taxon>
    </lineage>
</organism>
<dbReference type="Pfam" id="PF21722">
    <property type="entry name" value="Gly_rich_2"/>
    <property type="match status" value="1"/>
</dbReference>
<dbReference type="AlphaFoldDB" id="A0A963Z1T8"/>
<dbReference type="InterPro" id="IPR049304">
    <property type="entry name" value="Gly_rich_dom"/>
</dbReference>
<comment type="caution">
    <text evidence="3">The sequence shown here is derived from an EMBL/GenBank/DDBJ whole genome shotgun (WGS) entry which is preliminary data.</text>
</comment>
<gene>
    <name evidence="3" type="ORF">ACELLULO517_09275</name>
</gene>
<dbReference type="RefSeq" id="WP_264481424.1">
    <property type="nucleotide sequence ID" value="NZ_JAESVA010000003.1"/>
</dbReference>
<evidence type="ECO:0000256" key="1">
    <source>
        <dbReference type="SAM" id="MobiDB-lite"/>
    </source>
</evidence>
<keyword evidence="4" id="KW-1185">Reference proteome</keyword>
<feature type="compositionally biased region" description="Gly residues" evidence="1">
    <location>
        <begin position="329"/>
        <end position="346"/>
    </location>
</feature>
<accession>A0A963Z1T8</accession>
<feature type="region of interest" description="Disordered" evidence="1">
    <location>
        <begin position="317"/>
        <end position="346"/>
    </location>
</feature>
<sequence>MDRQIVYPASIPLDTDFLSLNRNTMAAIGNALQAALGTSTVADGLICQPTTPASLTVTVGAGSITQFGALDTLSYGSLPADASDQIVKMGINLAGTSFAVTPPATSGQSIIYLIEASFSESDTTPVVLPYVNAADPSQPYSGPANSGTAQNTQRIQRVQLQLKAGAAANTGTQLAPAVDSGWSGLYLITVNNGQSTITAANIATHPAAPFVAFKLPVLTPGFSRRATFAASTSFTVPLGVRLIRATVVGGGGAGGGTDGTYAAAGGGAGGFASGTFSVTPGVAIAVTVGSGGIGGAAGVSGGNGGASSFGTFLSATGGQGGQFQDTGSTPGGSGGQGSGGDFVGYGGCGSDGQNSTTVIGGQGGASLYGGGGRASTPSNPAINGQAPGSGAGGIYNGAGNGGQGAGGVVILEY</sequence>
<evidence type="ECO:0000313" key="4">
    <source>
        <dbReference type="Proteomes" id="UP000721844"/>
    </source>
</evidence>
<evidence type="ECO:0000259" key="2">
    <source>
        <dbReference type="Pfam" id="PF21722"/>
    </source>
</evidence>